<feature type="transmembrane region" description="Helical" evidence="11">
    <location>
        <begin position="12"/>
        <end position="34"/>
    </location>
</feature>
<feature type="transmembrane region" description="Helical" evidence="11">
    <location>
        <begin position="233"/>
        <end position="257"/>
    </location>
</feature>
<evidence type="ECO:0000256" key="3">
    <source>
        <dbReference type="ARBA" id="ARBA00022475"/>
    </source>
</evidence>
<dbReference type="PRINTS" id="PR00237">
    <property type="entry name" value="GPCRRHODOPSN"/>
</dbReference>
<dbReference type="EMBL" id="JAGXEW010000047">
    <property type="protein sequence ID" value="KAK1152173.1"/>
    <property type="molecule type" value="Genomic_DNA"/>
</dbReference>
<gene>
    <name evidence="13" type="primary">ora1</name>
    <name evidence="13" type="ORF">AOXY_G31404</name>
</gene>
<evidence type="ECO:0000256" key="4">
    <source>
        <dbReference type="ARBA" id="ARBA00022507"/>
    </source>
</evidence>
<evidence type="ECO:0000256" key="8">
    <source>
        <dbReference type="ARBA" id="ARBA00023136"/>
    </source>
</evidence>
<evidence type="ECO:0000256" key="1">
    <source>
        <dbReference type="ARBA" id="ARBA00004651"/>
    </source>
</evidence>
<proteinExistence type="inferred from homology"/>
<keyword evidence="7 11" id="KW-0297">G-protein coupled receptor</keyword>
<keyword evidence="6 11" id="KW-1133">Transmembrane helix</keyword>
<evidence type="ECO:0000256" key="6">
    <source>
        <dbReference type="ARBA" id="ARBA00022989"/>
    </source>
</evidence>
<reference evidence="13" key="1">
    <citation type="submission" date="2022-02" db="EMBL/GenBank/DDBJ databases">
        <title>Atlantic sturgeon de novo genome assembly.</title>
        <authorList>
            <person name="Stock M."/>
            <person name="Klopp C."/>
            <person name="Guiguen Y."/>
            <person name="Cabau C."/>
            <person name="Parinello H."/>
            <person name="Santidrian Yebra-Pimentel E."/>
            <person name="Kuhl H."/>
            <person name="Dirks R.P."/>
            <person name="Guessner J."/>
            <person name="Wuertz S."/>
            <person name="Du K."/>
            <person name="Schartl M."/>
        </authorList>
    </citation>
    <scope>NUCLEOTIDE SEQUENCE</scope>
    <source>
        <strain evidence="13">STURGEONOMICS-FGT-2020</strain>
        <tissue evidence="13">Whole blood</tissue>
    </source>
</reference>
<dbReference type="SUPFAM" id="SSF81321">
    <property type="entry name" value="Family A G protein-coupled receptor-like"/>
    <property type="match status" value="1"/>
</dbReference>
<keyword evidence="8 11" id="KW-0472">Membrane</keyword>
<accession>A0AAD8CMC2</accession>
<feature type="transmembrane region" description="Helical" evidence="11">
    <location>
        <begin position="191"/>
        <end position="212"/>
    </location>
</feature>
<evidence type="ECO:0000256" key="5">
    <source>
        <dbReference type="ARBA" id="ARBA00022692"/>
    </source>
</evidence>
<dbReference type="PROSITE" id="PS50262">
    <property type="entry name" value="G_PROTEIN_RECEP_F1_2"/>
    <property type="match status" value="1"/>
</dbReference>
<evidence type="ECO:0000256" key="11">
    <source>
        <dbReference type="RuleBase" id="RU364061"/>
    </source>
</evidence>
<organism evidence="13 14">
    <name type="scientific">Acipenser oxyrinchus oxyrinchus</name>
    <dbReference type="NCBI Taxonomy" id="40147"/>
    <lineage>
        <taxon>Eukaryota</taxon>
        <taxon>Metazoa</taxon>
        <taxon>Chordata</taxon>
        <taxon>Craniata</taxon>
        <taxon>Vertebrata</taxon>
        <taxon>Euteleostomi</taxon>
        <taxon>Actinopterygii</taxon>
        <taxon>Chondrostei</taxon>
        <taxon>Acipenseriformes</taxon>
        <taxon>Acipenseridae</taxon>
        <taxon>Acipenser</taxon>
    </lineage>
</organism>
<keyword evidence="3 11" id="KW-1003">Cell membrane</keyword>
<evidence type="ECO:0000256" key="2">
    <source>
        <dbReference type="ARBA" id="ARBA00010663"/>
    </source>
</evidence>
<dbReference type="Pfam" id="PF03402">
    <property type="entry name" value="V1R"/>
    <property type="match status" value="1"/>
</dbReference>
<evidence type="ECO:0000313" key="14">
    <source>
        <dbReference type="Proteomes" id="UP001230051"/>
    </source>
</evidence>
<dbReference type="PANTHER" id="PTHR24062">
    <property type="entry name" value="VOMERONASAL TYPE-1 RECEPTOR"/>
    <property type="match status" value="1"/>
</dbReference>
<dbReference type="GO" id="GO:0005886">
    <property type="term" value="C:plasma membrane"/>
    <property type="evidence" value="ECO:0007669"/>
    <property type="project" value="UniProtKB-SubCell"/>
</dbReference>
<keyword evidence="5 11" id="KW-0812">Transmembrane</keyword>
<comment type="subcellular location">
    <subcellularLocation>
        <location evidence="1 11">Cell membrane</location>
        <topology evidence="1 11">Multi-pass membrane protein</topology>
    </subcellularLocation>
</comment>
<name>A0AAD8CMC2_ACIOX</name>
<dbReference type="Proteomes" id="UP001230051">
    <property type="component" value="Unassembled WGS sequence"/>
</dbReference>
<keyword evidence="10 11" id="KW-0807">Transducer</keyword>
<comment type="similarity">
    <text evidence="2 11">Belongs to the G-protein coupled receptor 1 family.</text>
</comment>
<sequence>MNEQEVIRGLLYLFLTVLGIPGNLVVIAAFSHIAYFDRKLLPADIIVLHLMVVNLTLVVQRCLFETLASFYVVNIFTDLGCKIVIFVYRTCRALSIWLTFVLSAFQCISIAPTGSKWSSIKLHAPQYLAGVFVFIWILNTFLSVPSVIFSSSKDSNTTSLNHSINIMFCFVKYPSELWKSSVGAVQIARDVVPMTLMLLANIFILVILYRHSKHAKQIRSTKQNQKESAEMRAAKTVVTLVTLYILFFGIDNILWVYTLSISGTLATSIISDLRIFFASLYAAVSPIVIILSNRKVNNKLKCVAVDQAPQSCETVKTTV</sequence>
<dbReference type="InterPro" id="IPR004072">
    <property type="entry name" value="Vmron_rcpt_1"/>
</dbReference>
<evidence type="ECO:0000259" key="12">
    <source>
        <dbReference type="PROSITE" id="PS50262"/>
    </source>
</evidence>
<dbReference type="GO" id="GO:0019236">
    <property type="term" value="P:response to pheromone"/>
    <property type="evidence" value="ECO:0007669"/>
    <property type="project" value="UniProtKB-KW"/>
</dbReference>
<protein>
    <recommendedName>
        <fullName evidence="11">Vomeronasal type-1 receptor</fullName>
    </recommendedName>
</protein>
<dbReference type="InterPro" id="IPR017452">
    <property type="entry name" value="GPCR_Rhodpsn_7TM"/>
</dbReference>
<evidence type="ECO:0000313" key="13">
    <source>
        <dbReference type="EMBL" id="KAK1152173.1"/>
    </source>
</evidence>
<dbReference type="FunFam" id="1.20.1070.10:FF:000300">
    <property type="entry name" value="Vomeronasal type-1 receptor"/>
    <property type="match status" value="1"/>
</dbReference>
<evidence type="ECO:0000256" key="10">
    <source>
        <dbReference type="ARBA" id="ARBA00023224"/>
    </source>
</evidence>
<dbReference type="Gene3D" id="1.20.1070.10">
    <property type="entry name" value="Rhodopsin 7-helix transmembrane proteins"/>
    <property type="match status" value="1"/>
</dbReference>
<comment type="caution">
    <text evidence="13">The sequence shown here is derived from an EMBL/GenBank/DDBJ whole genome shotgun (WGS) entry which is preliminary data.</text>
</comment>
<evidence type="ECO:0000256" key="9">
    <source>
        <dbReference type="ARBA" id="ARBA00023170"/>
    </source>
</evidence>
<feature type="domain" description="G-protein coupled receptors family 1 profile" evidence="12">
    <location>
        <begin position="22"/>
        <end position="289"/>
    </location>
</feature>
<dbReference type="GO" id="GO:0016503">
    <property type="term" value="F:pheromone receptor activity"/>
    <property type="evidence" value="ECO:0007669"/>
    <property type="project" value="InterPro"/>
</dbReference>
<feature type="transmembrane region" description="Helical" evidence="11">
    <location>
        <begin position="71"/>
        <end position="88"/>
    </location>
</feature>
<feature type="transmembrane region" description="Helical" evidence="11">
    <location>
        <begin position="40"/>
        <end position="59"/>
    </location>
</feature>
<dbReference type="InterPro" id="IPR000276">
    <property type="entry name" value="GPCR_Rhodpsn"/>
</dbReference>
<feature type="transmembrane region" description="Helical" evidence="11">
    <location>
        <begin position="269"/>
        <end position="291"/>
    </location>
</feature>
<feature type="transmembrane region" description="Helical" evidence="11">
    <location>
        <begin position="94"/>
        <end position="115"/>
    </location>
</feature>
<dbReference type="AlphaFoldDB" id="A0AAD8CMC2"/>
<keyword evidence="4 11" id="KW-0589">Pheromone response</keyword>
<keyword evidence="14" id="KW-1185">Reference proteome</keyword>
<feature type="transmembrane region" description="Helical" evidence="11">
    <location>
        <begin position="127"/>
        <end position="149"/>
    </location>
</feature>
<evidence type="ECO:0000256" key="7">
    <source>
        <dbReference type="ARBA" id="ARBA00023040"/>
    </source>
</evidence>
<dbReference type="PRINTS" id="PR01534">
    <property type="entry name" value="VOMERONASL1R"/>
</dbReference>
<keyword evidence="9 11" id="KW-0675">Receptor</keyword>